<proteinExistence type="predicted"/>
<organism evidence="1">
    <name type="scientific">Rhizophora mucronata</name>
    <name type="common">Asiatic mangrove</name>
    <dbReference type="NCBI Taxonomy" id="61149"/>
    <lineage>
        <taxon>Eukaryota</taxon>
        <taxon>Viridiplantae</taxon>
        <taxon>Streptophyta</taxon>
        <taxon>Embryophyta</taxon>
        <taxon>Tracheophyta</taxon>
        <taxon>Spermatophyta</taxon>
        <taxon>Magnoliopsida</taxon>
        <taxon>eudicotyledons</taxon>
        <taxon>Gunneridae</taxon>
        <taxon>Pentapetalae</taxon>
        <taxon>rosids</taxon>
        <taxon>fabids</taxon>
        <taxon>Malpighiales</taxon>
        <taxon>Rhizophoraceae</taxon>
        <taxon>Rhizophora</taxon>
    </lineage>
</organism>
<dbReference type="EMBL" id="GGEC01017457">
    <property type="protein sequence ID" value="MBW97940.1"/>
    <property type="molecule type" value="Transcribed_RNA"/>
</dbReference>
<sequence>MDLINLVLSTCHTAEKFDKIERWISRS</sequence>
<reference evidence="1" key="1">
    <citation type="submission" date="2018-02" db="EMBL/GenBank/DDBJ databases">
        <title>Rhizophora mucronata_Transcriptome.</title>
        <authorList>
            <person name="Meera S.P."/>
            <person name="Sreeshan A."/>
            <person name="Augustine A."/>
        </authorList>
    </citation>
    <scope>NUCLEOTIDE SEQUENCE</scope>
    <source>
        <tissue evidence="1">Leaf</tissue>
    </source>
</reference>
<protein>
    <submittedName>
        <fullName evidence="1">Uncharacterized protein</fullName>
    </submittedName>
</protein>
<name>A0A2P2JWV9_RHIMU</name>
<accession>A0A2P2JWV9</accession>
<dbReference type="AlphaFoldDB" id="A0A2P2JWV9"/>
<evidence type="ECO:0000313" key="1">
    <source>
        <dbReference type="EMBL" id="MBW97940.1"/>
    </source>
</evidence>